<evidence type="ECO:0000313" key="4">
    <source>
        <dbReference type="Proteomes" id="UP001149140"/>
    </source>
</evidence>
<dbReference type="PROSITE" id="PS51257">
    <property type="entry name" value="PROKAR_LIPOPROTEIN"/>
    <property type="match status" value="1"/>
</dbReference>
<feature type="region of interest" description="Disordered" evidence="1">
    <location>
        <begin position="66"/>
        <end position="96"/>
    </location>
</feature>
<dbReference type="RefSeq" id="WP_270044594.1">
    <property type="nucleotide sequence ID" value="NZ_JAPDOD010000045.1"/>
</dbReference>
<dbReference type="NCBIfam" id="TIGR02605">
    <property type="entry name" value="CxxC_CxxC_SSSS"/>
    <property type="match status" value="1"/>
</dbReference>
<name>A0A9X3N2A2_9ACTN</name>
<dbReference type="AlphaFoldDB" id="A0A9X3N2A2"/>
<evidence type="ECO:0000259" key="2">
    <source>
        <dbReference type="SMART" id="SM00834"/>
    </source>
</evidence>
<gene>
    <name evidence="3" type="ORF">OM076_34025</name>
</gene>
<organism evidence="3 4">
    <name type="scientific">Solirubrobacter ginsenosidimutans</name>
    <dbReference type="NCBI Taxonomy" id="490573"/>
    <lineage>
        <taxon>Bacteria</taxon>
        <taxon>Bacillati</taxon>
        <taxon>Actinomycetota</taxon>
        <taxon>Thermoleophilia</taxon>
        <taxon>Solirubrobacterales</taxon>
        <taxon>Solirubrobacteraceae</taxon>
        <taxon>Solirubrobacter</taxon>
    </lineage>
</organism>
<dbReference type="Pfam" id="PF09723">
    <property type="entry name" value="Zn_ribbon_8"/>
    <property type="match status" value="1"/>
</dbReference>
<feature type="domain" description="Putative regulatory protein FmdB zinc ribbon" evidence="2">
    <location>
        <begin position="1"/>
        <end position="41"/>
    </location>
</feature>
<comment type="caution">
    <text evidence="3">The sequence shown here is derived from an EMBL/GenBank/DDBJ whole genome shotgun (WGS) entry which is preliminary data.</text>
</comment>
<dbReference type="EMBL" id="JAPDOD010000045">
    <property type="protein sequence ID" value="MDA0165337.1"/>
    <property type="molecule type" value="Genomic_DNA"/>
</dbReference>
<keyword evidence="4" id="KW-1185">Reference proteome</keyword>
<dbReference type="InterPro" id="IPR013429">
    <property type="entry name" value="Regulatory_FmdB_Zinc_ribbon"/>
</dbReference>
<dbReference type="SMART" id="SM00834">
    <property type="entry name" value="CxxC_CXXC_SSSS"/>
    <property type="match status" value="1"/>
</dbReference>
<evidence type="ECO:0000256" key="1">
    <source>
        <dbReference type="SAM" id="MobiDB-lite"/>
    </source>
</evidence>
<evidence type="ECO:0000313" key="3">
    <source>
        <dbReference type="EMBL" id="MDA0165337.1"/>
    </source>
</evidence>
<dbReference type="Proteomes" id="UP001149140">
    <property type="component" value="Unassembled WGS sequence"/>
</dbReference>
<sequence length="96" mass="10641">MAIYEYRCERDGAFEVLRPIGTAPASVACPECASDSQRVFSNPMVSFAPRALVAALDHEEKSRYEPEVVTSLPATGARKRTPMMPLTSTMRRLPRP</sequence>
<reference evidence="3" key="1">
    <citation type="submission" date="2022-10" db="EMBL/GenBank/DDBJ databases">
        <title>The WGS of Solirubrobacter ginsenosidimutans DSM 21036.</title>
        <authorList>
            <person name="Jiang Z."/>
        </authorList>
    </citation>
    <scope>NUCLEOTIDE SEQUENCE</scope>
    <source>
        <strain evidence="3">DSM 21036</strain>
    </source>
</reference>
<protein>
    <submittedName>
        <fullName evidence="3">Zinc ribbon domain-containing protein</fullName>
    </submittedName>
</protein>
<accession>A0A9X3N2A2</accession>
<proteinExistence type="predicted"/>